<dbReference type="Gene3D" id="1.20.1250.20">
    <property type="entry name" value="MFS general substrate transporter like domains"/>
    <property type="match status" value="1"/>
</dbReference>
<proteinExistence type="predicted"/>
<keyword evidence="1" id="KW-0812">Transmembrane</keyword>
<dbReference type="Proteomes" id="UP001374579">
    <property type="component" value="Unassembled WGS sequence"/>
</dbReference>
<protein>
    <submittedName>
        <fullName evidence="2">Uncharacterized protein</fullName>
    </submittedName>
</protein>
<dbReference type="GO" id="GO:0022857">
    <property type="term" value="F:transmembrane transporter activity"/>
    <property type="evidence" value="ECO:0007669"/>
    <property type="project" value="InterPro"/>
</dbReference>
<sequence>MAVIRLLFGSIADKPIVMKLYIPIHQAVFVAMGTITMCLPSVESFEVVLIFAMMMGVCDGIFFLLLGPITVHLVGAENSSQAVGFYFGLIAFPLSAGPSLAGFMYDRYGSYDVAFRVLGVPCIVHLMTLIPFAGKENKIVDFADERHT</sequence>
<dbReference type="InterPro" id="IPR036259">
    <property type="entry name" value="MFS_trans_sf"/>
</dbReference>
<feature type="transmembrane region" description="Helical" evidence="1">
    <location>
        <begin position="48"/>
        <end position="71"/>
    </location>
</feature>
<dbReference type="AlphaFoldDB" id="A0AAN9AM25"/>
<comment type="caution">
    <text evidence="2">The sequence shown here is derived from an EMBL/GenBank/DDBJ whole genome shotgun (WGS) entry which is preliminary data.</text>
</comment>
<dbReference type="Pfam" id="PF07690">
    <property type="entry name" value="MFS_1"/>
    <property type="match status" value="1"/>
</dbReference>
<organism evidence="2 3">
    <name type="scientific">Littorina saxatilis</name>
    <dbReference type="NCBI Taxonomy" id="31220"/>
    <lineage>
        <taxon>Eukaryota</taxon>
        <taxon>Metazoa</taxon>
        <taxon>Spiralia</taxon>
        <taxon>Lophotrochozoa</taxon>
        <taxon>Mollusca</taxon>
        <taxon>Gastropoda</taxon>
        <taxon>Caenogastropoda</taxon>
        <taxon>Littorinimorpha</taxon>
        <taxon>Littorinoidea</taxon>
        <taxon>Littorinidae</taxon>
        <taxon>Littorina</taxon>
    </lineage>
</organism>
<feature type="transmembrane region" description="Helical" evidence="1">
    <location>
        <begin position="20"/>
        <end position="42"/>
    </location>
</feature>
<dbReference type="EMBL" id="JBAMIC010001867">
    <property type="protein sequence ID" value="KAK7089408.1"/>
    <property type="molecule type" value="Genomic_DNA"/>
</dbReference>
<dbReference type="InterPro" id="IPR050327">
    <property type="entry name" value="Proton-linked_MCT"/>
</dbReference>
<evidence type="ECO:0000313" key="3">
    <source>
        <dbReference type="Proteomes" id="UP001374579"/>
    </source>
</evidence>
<reference evidence="2 3" key="1">
    <citation type="submission" date="2024-02" db="EMBL/GenBank/DDBJ databases">
        <title>Chromosome-scale genome assembly of the rough periwinkle Littorina saxatilis.</title>
        <authorList>
            <person name="De Jode A."/>
            <person name="Faria R."/>
            <person name="Formenti G."/>
            <person name="Sims Y."/>
            <person name="Smith T.P."/>
            <person name="Tracey A."/>
            <person name="Wood J.M.D."/>
            <person name="Zagrodzka Z.B."/>
            <person name="Johannesson K."/>
            <person name="Butlin R.K."/>
            <person name="Leder E.H."/>
        </authorList>
    </citation>
    <scope>NUCLEOTIDE SEQUENCE [LARGE SCALE GENOMIC DNA]</scope>
    <source>
        <strain evidence="2">Snail1</strain>
        <tissue evidence="2">Muscle</tissue>
    </source>
</reference>
<keyword evidence="1" id="KW-0472">Membrane</keyword>
<evidence type="ECO:0000313" key="2">
    <source>
        <dbReference type="EMBL" id="KAK7089408.1"/>
    </source>
</evidence>
<feature type="transmembrane region" description="Helical" evidence="1">
    <location>
        <begin position="113"/>
        <end position="133"/>
    </location>
</feature>
<evidence type="ECO:0000256" key="1">
    <source>
        <dbReference type="SAM" id="Phobius"/>
    </source>
</evidence>
<dbReference type="PANTHER" id="PTHR11360">
    <property type="entry name" value="MONOCARBOXYLATE TRANSPORTER"/>
    <property type="match status" value="1"/>
</dbReference>
<keyword evidence="1" id="KW-1133">Transmembrane helix</keyword>
<dbReference type="SUPFAM" id="SSF103473">
    <property type="entry name" value="MFS general substrate transporter"/>
    <property type="match status" value="1"/>
</dbReference>
<dbReference type="PANTHER" id="PTHR11360:SF251">
    <property type="entry name" value="MAJOR FACILITATOR SUPERFAMILY (MFS) PROFILE DOMAIN-CONTAINING PROTEIN"/>
    <property type="match status" value="1"/>
</dbReference>
<accession>A0AAN9AM25</accession>
<gene>
    <name evidence="2" type="ORF">V1264_024717</name>
</gene>
<name>A0AAN9AM25_9CAEN</name>
<dbReference type="InterPro" id="IPR011701">
    <property type="entry name" value="MFS"/>
</dbReference>
<feature type="transmembrane region" description="Helical" evidence="1">
    <location>
        <begin position="83"/>
        <end position="101"/>
    </location>
</feature>
<keyword evidence="3" id="KW-1185">Reference proteome</keyword>